<dbReference type="Proteomes" id="UP000805193">
    <property type="component" value="Unassembled WGS sequence"/>
</dbReference>
<sequence>MGHLVDVVKATCHDFQIAKSITCGRTKCAAIVKNVLGEESRAELRRDASPRTDASAHLVLQESGHRDRLLAAETILEKLRDPSTRLYLEFLEYVLPLFTNLNKEMQSEDTRIHLLHGKVSGVLKSILEFYIKPEYLEATPLPDVRFKDPSNFLALDEMYLGAKPTATLAGNVHGLEKAQAHNFRLRTGISSCPSCEPEFSATTTVGRHRSRYGREIIEAFAMRHSPQNIGSPSLCLSDADVSFLRPEMRQT</sequence>
<gene>
    <name evidence="1" type="ORF">HPB47_025359</name>
</gene>
<comment type="caution">
    <text evidence="1">The sequence shown here is derived from an EMBL/GenBank/DDBJ whole genome shotgun (WGS) entry which is preliminary data.</text>
</comment>
<proteinExistence type="predicted"/>
<keyword evidence="2" id="KW-1185">Reference proteome</keyword>
<protein>
    <submittedName>
        <fullName evidence="1">Uncharacterized protein</fullName>
    </submittedName>
</protein>
<evidence type="ECO:0000313" key="2">
    <source>
        <dbReference type="Proteomes" id="UP000805193"/>
    </source>
</evidence>
<accession>A0AC60Q401</accession>
<dbReference type="EMBL" id="JABSTQ010009608">
    <property type="protein sequence ID" value="KAG0427607.1"/>
    <property type="molecule type" value="Genomic_DNA"/>
</dbReference>
<reference evidence="1 2" key="1">
    <citation type="journal article" date="2020" name="Cell">
        <title>Large-Scale Comparative Analyses of Tick Genomes Elucidate Their Genetic Diversity and Vector Capacities.</title>
        <authorList>
            <consortium name="Tick Genome and Microbiome Consortium (TIGMIC)"/>
            <person name="Jia N."/>
            <person name="Wang J."/>
            <person name="Shi W."/>
            <person name="Du L."/>
            <person name="Sun Y."/>
            <person name="Zhan W."/>
            <person name="Jiang J.F."/>
            <person name="Wang Q."/>
            <person name="Zhang B."/>
            <person name="Ji P."/>
            <person name="Bell-Sakyi L."/>
            <person name="Cui X.M."/>
            <person name="Yuan T.T."/>
            <person name="Jiang B.G."/>
            <person name="Yang W.F."/>
            <person name="Lam T.T."/>
            <person name="Chang Q.C."/>
            <person name="Ding S.J."/>
            <person name="Wang X.J."/>
            <person name="Zhu J.G."/>
            <person name="Ruan X.D."/>
            <person name="Zhao L."/>
            <person name="Wei J.T."/>
            <person name="Ye R.Z."/>
            <person name="Que T.C."/>
            <person name="Du C.H."/>
            <person name="Zhou Y.H."/>
            <person name="Cheng J.X."/>
            <person name="Dai P.F."/>
            <person name="Guo W.B."/>
            <person name="Han X.H."/>
            <person name="Huang E.J."/>
            <person name="Li L.F."/>
            <person name="Wei W."/>
            <person name="Gao Y.C."/>
            <person name="Liu J.Z."/>
            <person name="Shao H.Z."/>
            <person name="Wang X."/>
            <person name="Wang C.C."/>
            <person name="Yang T.C."/>
            <person name="Huo Q.B."/>
            <person name="Li W."/>
            <person name="Chen H.Y."/>
            <person name="Chen S.E."/>
            <person name="Zhou L.G."/>
            <person name="Ni X.B."/>
            <person name="Tian J.H."/>
            <person name="Sheng Y."/>
            <person name="Liu T."/>
            <person name="Pan Y.S."/>
            <person name="Xia L.Y."/>
            <person name="Li J."/>
            <person name="Zhao F."/>
            <person name="Cao W.C."/>
        </authorList>
    </citation>
    <scope>NUCLEOTIDE SEQUENCE [LARGE SCALE GENOMIC DNA]</scope>
    <source>
        <strain evidence="1">Iper-2018</strain>
    </source>
</reference>
<organism evidence="1 2">
    <name type="scientific">Ixodes persulcatus</name>
    <name type="common">Taiga tick</name>
    <dbReference type="NCBI Taxonomy" id="34615"/>
    <lineage>
        <taxon>Eukaryota</taxon>
        <taxon>Metazoa</taxon>
        <taxon>Ecdysozoa</taxon>
        <taxon>Arthropoda</taxon>
        <taxon>Chelicerata</taxon>
        <taxon>Arachnida</taxon>
        <taxon>Acari</taxon>
        <taxon>Parasitiformes</taxon>
        <taxon>Ixodida</taxon>
        <taxon>Ixodoidea</taxon>
        <taxon>Ixodidae</taxon>
        <taxon>Ixodinae</taxon>
        <taxon>Ixodes</taxon>
    </lineage>
</organism>
<name>A0AC60Q401_IXOPE</name>
<evidence type="ECO:0000313" key="1">
    <source>
        <dbReference type="EMBL" id="KAG0427607.1"/>
    </source>
</evidence>